<dbReference type="Pfam" id="PF23632">
    <property type="entry name" value="SAP_RNF34_RFFL"/>
    <property type="match status" value="1"/>
</dbReference>
<dbReference type="Gene3D" id="1.10.720.30">
    <property type="entry name" value="SAP domain"/>
    <property type="match status" value="1"/>
</dbReference>
<feature type="compositionally biased region" description="Low complexity" evidence="5">
    <location>
        <begin position="222"/>
        <end position="239"/>
    </location>
</feature>
<gene>
    <name evidence="8" type="ORF">QYT958_LOCUS28452</name>
    <name evidence="7" type="ORF">UJA718_LOCUS28875</name>
</gene>
<feature type="compositionally biased region" description="Low complexity" evidence="5">
    <location>
        <begin position="147"/>
        <end position="162"/>
    </location>
</feature>
<dbReference type="EMBL" id="CAJOBP010008885">
    <property type="protein sequence ID" value="CAF4542955.1"/>
    <property type="molecule type" value="Genomic_DNA"/>
</dbReference>
<evidence type="ECO:0000313" key="9">
    <source>
        <dbReference type="Proteomes" id="UP000663873"/>
    </source>
</evidence>
<accession>A0A820YD42</accession>
<dbReference type="InterPro" id="IPR051728">
    <property type="entry name" value="RING-FYVE_E3_ubiquitin-ligase"/>
</dbReference>
<proteinExistence type="predicted"/>
<reference evidence="7" key="1">
    <citation type="submission" date="2021-02" db="EMBL/GenBank/DDBJ databases">
        <authorList>
            <person name="Nowell W R."/>
        </authorList>
    </citation>
    <scope>NUCLEOTIDE SEQUENCE</scope>
</reference>
<evidence type="ECO:0000313" key="7">
    <source>
        <dbReference type="EMBL" id="CAF4542955.1"/>
    </source>
</evidence>
<dbReference type="Gene3D" id="3.30.40.10">
    <property type="entry name" value="Zinc/RING finger domain, C3HC4 (zinc finger)"/>
    <property type="match status" value="1"/>
</dbReference>
<evidence type="ECO:0000256" key="2">
    <source>
        <dbReference type="ARBA" id="ARBA00022771"/>
    </source>
</evidence>
<dbReference type="SUPFAM" id="SSF68906">
    <property type="entry name" value="SAP domain"/>
    <property type="match status" value="2"/>
</dbReference>
<dbReference type="InterPro" id="IPR017455">
    <property type="entry name" value="Znf_FYVE-rel"/>
</dbReference>
<protein>
    <recommendedName>
        <fullName evidence="6">FYVE-type domain-containing protein</fullName>
    </recommendedName>
</protein>
<dbReference type="GO" id="GO:0070936">
    <property type="term" value="P:protein K48-linked ubiquitination"/>
    <property type="evidence" value="ECO:0007669"/>
    <property type="project" value="TreeGrafter"/>
</dbReference>
<dbReference type="GO" id="GO:0043161">
    <property type="term" value="P:proteasome-mediated ubiquitin-dependent protein catabolic process"/>
    <property type="evidence" value="ECO:0007669"/>
    <property type="project" value="TreeGrafter"/>
</dbReference>
<dbReference type="PROSITE" id="PS50178">
    <property type="entry name" value="ZF_FYVE"/>
    <property type="match status" value="1"/>
</dbReference>
<feature type="region of interest" description="Disordered" evidence="5">
    <location>
        <begin position="265"/>
        <end position="309"/>
    </location>
</feature>
<feature type="region of interest" description="Disordered" evidence="5">
    <location>
        <begin position="147"/>
        <end position="183"/>
    </location>
</feature>
<dbReference type="SUPFAM" id="SSF57903">
    <property type="entry name" value="FYVE/PHD zinc finger"/>
    <property type="match status" value="1"/>
</dbReference>
<dbReference type="GO" id="GO:0005886">
    <property type="term" value="C:plasma membrane"/>
    <property type="evidence" value="ECO:0007669"/>
    <property type="project" value="TreeGrafter"/>
</dbReference>
<evidence type="ECO:0000256" key="3">
    <source>
        <dbReference type="ARBA" id="ARBA00022833"/>
    </source>
</evidence>
<dbReference type="GO" id="GO:0005737">
    <property type="term" value="C:cytoplasm"/>
    <property type="evidence" value="ECO:0007669"/>
    <property type="project" value="TreeGrafter"/>
</dbReference>
<dbReference type="PANTHER" id="PTHR14879:SF15">
    <property type="entry name" value="E3 UBIQUITIN-PROTEIN LIGASE RIFIFYLIN-LIKE PROTEIN"/>
    <property type="match status" value="1"/>
</dbReference>
<evidence type="ECO:0000256" key="1">
    <source>
        <dbReference type="ARBA" id="ARBA00022723"/>
    </source>
</evidence>
<dbReference type="InterPro" id="IPR057299">
    <property type="entry name" value="RNF34_RFFL_SAP"/>
</dbReference>
<dbReference type="Proteomes" id="UP000663848">
    <property type="component" value="Unassembled WGS sequence"/>
</dbReference>
<feature type="non-terminal residue" evidence="7">
    <location>
        <position position="1"/>
    </location>
</feature>
<dbReference type="GO" id="GO:1902042">
    <property type="term" value="P:negative regulation of extrinsic apoptotic signaling pathway via death domain receptors"/>
    <property type="evidence" value="ECO:0007669"/>
    <property type="project" value="TreeGrafter"/>
</dbReference>
<dbReference type="InterPro" id="IPR055111">
    <property type="entry name" value="RNF34_RFFL_HeH"/>
</dbReference>
<evidence type="ECO:0000256" key="5">
    <source>
        <dbReference type="SAM" id="MobiDB-lite"/>
    </source>
</evidence>
<evidence type="ECO:0000259" key="6">
    <source>
        <dbReference type="PROSITE" id="PS50178"/>
    </source>
</evidence>
<feature type="compositionally biased region" description="Pro residues" evidence="5">
    <location>
        <begin position="163"/>
        <end position="174"/>
    </location>
</feature>
<dbReference type="GO" id="GO:0061630">
    <property type="term" value="F:ubiquitin protein ligase activity"/>
    <property type="evidence" value="ECO:0007669"/>
    <property type="project" value="TreeGrafter"/>
</dbReference>
<sequence length="395" mass="44605">MPSSSYSSTSNDQCEHCHSTYTITKRKKSCAVCRQYYCTNCAPRERHYNQPYRICLTCQLISSDSTTDDQLLALKVKHLRCYLQAKNISHHTCTEKQELVDLIVRNRQLPFTRLFIQQQQQQHQQQQQASTSTNANQQQFHTTFNQFSTSTSASSSSTTSTVMPPPPPPPPPSPKNGNFNNFQHTMSSFASQMNHFAANLQDYVTNTVSGVLHHTLGDHQQTTTTTTTTTNNANGTSTFNFGSTTNGPFTYTFTSPGNFVYTTTTTTNSTSASPQTHQRRTTTNETTANTNMQQQQATTTQRARRKSLSELNNEQNIEDLSVRELKEILIANFVDYKGCVEKNELIEKVRRLYRDRQNEKIKTKELDNATASDSELCKVCMDAIADCVFLDCGHM</sequence>
<comment type="caution">
    <text evidence="7">The sequence shown here is derived from an EMBL/GenBank/DDBJ whole genome shotgun (WGS) entry which is preliminary data.</text>
</comment>
<dbReference type="PANTHER" id="PTHR14879">
    <property type="entry name" value="CASPASE REGULATOR, RING FINGER DOMAIN-CONTAINING"/>
    <property type="match status" value="1"/>
</dbReference>
<dbReference type="InterPro" id="IPR036361">
    <property type="entry name" value="SAP_dom_sf"/>
</dbReference>
<keyword evidence="9" id="KW-1185">Reference proteome</keyword>
<name>A0A820YD42_9BILA</name>
<keyword evidence="1" id="KW-0479">Metal-binding</keyword>
<evidence type="ECO:0000256" key="4">
    <source>
        <dbReference type="PROSITE-ProRule" id="PRU00091"/>
    </source>
</evidence>
<dbReference type="Proteomes" id="UP000663873">
    <property type="component" value="Unassembled WGS sequence"/>
</dbReference>
<feature type="compositionally biased region" description="Low complexity" evidence="5">
    <location>
        <begin position="265"/>
        <end position="301"/>
    </location>
</feature>
<dbReference type="InterPro" id="IPR013083">
    <property type="entry name" value="Znf_RING/FYVE/PHD"/>
</dbReference>
<evidence type="ECO:0000313" key="8">
    <source>
        <dbReference type="EMBL" id="CAF4868256.1"/>
    </source>
</evidence>
<dbReference type="EMBL" id="CAJOBR010007740">
    <property type="protein sequence ID" value="CAF4868256.1"/>
    <property type="molecule type" value="Genomic_DNA"/>
</dbReference>
<feature type="domain" description="FYVE-type" evidence="6">
    <location>
        <begin position="8"/>
        <end position="58"/>
    </location>
</feature>
<dbReference type="Pfam" id="PF22968">
    <property type="entry name" value="RNF34L-like_3rd"/>
    <property type="match status" value="1"/>
</dbReference>
<feature type="region of interest" description="Disordered" evidence="5">
    <location>
        <begin position="219"/>
        <end position="239"/>
    </location>
</feature>
<dbReference type="GO" id="GO:0008270">
    <property type="term" value="F:zinc ion binding"/>
    <property type="evidence" value="ECO:0007669"/>
    <property type="project" value="UniProtKB-KW"/>
</dbReference>
<organism evidence="7 9">
    <name type="scientific">Rotaria socialis</name>
    <dbReference type="NCBI Taxonomy" id="392032"/>
    <lineage>
        <taxon>Eukaryota</taxon>
        <taxon>Metazoa</taxon>
        <taxon>Spiralia</taxon>
        <taxon>Gnathifera</taxon>
        <taxon>Rotifera</taxon>
        <taxon>Eurotatoria</taxon>
        <taxon>Bdelloidea</taxon>
        <taxon>Philodinida</taxon>
        <taxon>Philodinidae</taxon>
        <taxon>Rotaria</taxon>
    </lineage>
</organism>
<dbReference type="Gene3D" id="1.10.720.140">
    <property type="match status" value="1"/>
</dbReference>
<dbReference type="InterPro" id="IPR011011">
    <property type="entry name" value="Znf_FYVE_PHD"/>
</dbReference>
<keyword evidence="3" id="KW-0862">Zinc</keyword>
<dbReference type="AlphaFoldDB" id="A0A820YD42"/>
<keyword evidence="2 4" id="KW-0863">Zinc-finger</keyword>